<dbReference type="STRING" id="142842.SAMN02745118_00710"/>
<keyword evidence="1" id="KW-0472">Membrane</keyword>
<gene>
    <name evidence="3" type="ORF">SAMN02745118_00710</name>
</gene>
<accession>A0A1T4KCC8</accession>
<sequence>MVIRLQKLKLVMMIICCIIVIAMLIINYNSILKIFYPLHYKKAIFTYADEYNLDPYLVAAIIKVESKFNEDAISERGARGLMQIMPSTGEWIAGELGIEDFNPDLLYGPKLNINLGSWYLAHLKKIFSNDLTLVIAAYNGGQGNVNRWLELKQWSGRHRDSDQIPFPETRAYVKKVTKTYQRYRKIYQSE</sequence>
<dbReference type="Proteomes" id="UP000190625">
    <property type="component" value="Unassembled WGS sequence"/>
</dbReference>
<keyword evidence="1" id="KW-0812">Transmembrane</keyword>
<feature type="transmembrane region" description="Helical" evidence="1">
    <location>
        <begin position="12"/>
        <end position="32"/>
    </location>
</feature>
<dbReference type="InterPro" id="IPR008258">
    <property type="entry name" value="Transglycosylase_SLT_dom_1"/>
</dbReference>
<reference evidence="4" key="1">
    <citation type="submission" date="2017-02" db="EMBL/GenBank/DDBJ databases">
        <authorList>
            <person name="Varghese N."/>
            <person name="Submissions S."/>
        </authorList>
    </citation>
    <scope>NUCLEOTIDE SEQUENCE [LARGE SCALE GENOMIC DNA]</scope>
    <source>
        <strain evidence="4">ATCC BAA-73</strain>
    </source>
</reference>
<protein>
    <submittedName>
        <fullName evidence="3">Soluble lytic murein transglycosylase</fullName>
    </submittedName>
</protein>
<dbReference type="AlphaFoldDB" id="A0A1T4KCC8"/>
<feature type="domain" description="Transglycosylase SLT" evidence="2">
    <location>
        <begin position="44"/>
        <end position="156"/>
    </location>
</feature>
<dbReference type="InterPro" id="IPR023346">
    <property type="entry name" value="Lysozyme-like_dom_sf"/>
</dbReference>
<dbReference type="Pfam" id="PF01464">
    <property type="entry name" value="SLT"/>
    <property type="match status" value="1"/>
</dbReference>
<dbReference type="OrthoDB" id="9815002at2"/>
<evidence type="ECO:0000256" key="1">
    <source>
        <dbReference type="SAM" id="Phobius"/>
    </source>
</evidence>
<dbReference type="Gene3D" id="1.10.530.10">
    <property type="match status" value="1"/>
</dbReference>
<dbReference type="PANTHER" id="PTHR37423:SF2">
    <property type="entry name" value="MEMBRANE-BOUND LYTIC MUREIN TRANSGLYCOSYLASE C"/>
    <property type="match status" value="1"/>
</dbReference>
<evidence type="ECO:0000259" key="2">
    <source>
        <dbReference type="Pfam" id="PF01464"/>
    </source>
</evidence>
<dbReference type="CDD" id="cd16896">
    <property type="entry name" value="LT_Slt70-like"/>
    <property type="match status" value="1"/>
</dbReference>
<evidence type="ECO:0000313" key="3">
    <source>
        <dbReference type="EMBL" id="SJZ40079.1"/>
    </source>
</evidence>
<dbReference type="EMBL" id="FUWM01000006">
    <property type="protein sequence ID" value="SJZ40079.1"/>
    <property type="molecule type" value="Genomic_DNA"/>
</dbReference>
<name>A0A1T4KCC8_9FIRM</name>
<evidence type="ECO:0000313" key="4">
    <source>
        <dbReference type="Proteomes" id="UP000190625"/>
    </source>
</evidence>
<dbReference type="SUPFAM" id="SSF53955">
    <property type="entry name" value="Lysozyme-like"/>
    <property type="match status" value="1"/>
</dbReference>
<proteinExistence type="predicted"/>
<dbReference type="PANTHER" id="PTHR37423">
    <property type="entry name" value="SOLUBLE LYTIC MUREIN TRANSGLYCOSYLASE-RELATED"/>
    <property type="match status" value="1"/>
</dbReference>
<keyword evidence="4" id="KW-1185">Reference proteome</keyword>
<organism evidence="3 4">
    <name type="scientific">Selenihalanaerobacter shriftii</name>
    <dbReference type="NCBI Taxonomy" id="142842"/>
    <lineage>
        <taxon>Bacteria</taxon>
        <taxon>Bacillati</taxon>
        <taxon>Bacillota</taxon>
        <taxon>Clostridia</taxon>
        <taxon>Halanaerobiales</taxon>
        <taxon>Halobacteroidaceae</taxon>
        <taxon>Selenihalanaerobacter</taxon>
    </lineage>
</organism>
<keyword evidence="1" id="KW-1133">Transmembrane helix</keyword>